<feature type="domain" description="FAS1" evidence="3">
    <location>
        <begin position="19"/>
        <end position="165"/>
    </location>
</feature>
<evidence type="ECO:0000256" key="1">
    <source>
        <dbReference type="SAM" id="MobiDB-lite"/>
    </source>
</evidence>
<dbReference type="SUPFAM" id="SSF82153">
    <property type="entry name" value="FAS1 domain"/>
    <property type="match status" value="2"/>
</dbReference>
<feature type="compositionally biased region" description="Low complexity" evidence="1">
    <location>
        <begin position="382"/>
        <end position="403"/>
    </location>
</feature>
<evidence type="ECO:0000259" key="3">
    <source>
        <dbReference type="PROSITE" id="PS50213"/>
    </source>
</evidence>
<dbReference type="Proteomes" id="UP001527925">
    <property type="component" value="Unassembled WGS sequence"/>
</dbReference>
<feature type="signal peptide" evidence="2">
    <location>
        <begin position="1"/>
        <end position="18"/>
    </location>
</feature>
<dbReference type="EMBL" id="JADGIZ020000038">
    <property type="protein sequence ID" value="KAL2914049.1"/>
    <property type="molecule type" value="Genomic_DNA"/>
</dbReference>
<dbReference type="InterPro" id="IPR000782">
    <property type="entry name" value="FAS1_domain"/>
</dbReference>
<dbReference type="Pfam" id="PF02469">
    <property type="entry name" value="Fasciclin"/>
    <property type="match status" value="1"/>
</dbReference>
<proteinExistence type="predicted"/>
<feature type="region of interest" description="Disordered" evidence="1">
    <location>
        <begin position="325"/>
        <end position="406"/>
    </location>
</feature>
<dbReference type="Gene3D" id="2.30.180.10">
    <property type="entry name" value="FAS1 domain"/>
    <property type="match status" value="2"/>
</dbReference>
<dbReference type="InterPro" id="IPR036378">
    <property type="entry name" value="FAS1_dom_sf"/>
</dbReference>
<name>A0ABR4N3K0_9FUNG</name>
<reference evidence="4 5" key="1">
    <citation type="submission" date="2023-09" db="EMBL/GenBank/DDBJ databases">
        <title>Pangenome analysis of Batrachochytrium dendrobatidis and related Chytrids.</title>
        <authorList>
            <person name="Yacoub M.N."/>
            <person name="Stajich J.E."/>
            <person name="James T.Y."/>
        </authorList>
    </citation>
    <scope>NUCLEOTIDE SEQUENCE [LARGE SCALE GENOMIC DNA]</scope>
    <source>
        <strain evidence="4 5">JEL0888</strain>
    </source>
</reference>
<dbReference type="PROSITE" id="PS50213">
    <property type="entry name" value="FAS1"/>
    <property type="match status" value="1"/>
</dbReference>
<evidence type="ECO:0000313" key="4">
    <source>
        <dbReference type="EMBL" id="KAL2914049.1"/>
    </source>
</evidence>
<evidence type="ECO:0000256" key="2">
    <source>
        <dbReference type="SAM" id="SignalP"/>
    </source>
</evidence>
<keyword evidence="5" id="KW-1185">Reference proteome</keyword>
<gene>
    <name evidence="4" type="ORF">HK105_206494</name>
</gene>
<accession>A0ABR4N3K0</accession>
<dbReference type="SMART" id="SM00554">
    <property type="entry name" value="FAS1"/>
    <property type="match status" value="1"/>
</dbReference>
<evidence type="ECO:0000313" key="5">
    <source>
        <dbReference type="Proteomes" id="UP001527925"/>
    </source>
</evidence>
<comment type="caution">
    <text evidence="4">The sequence shown here is derived from an EMBL/GenBank/DDBJ whole genome shotgun (WGS) entry which is preliminary data.</text>
</comment>
<keyword evidence="2" id="KW-0732">Signal</keyword>
<protein>
    <recommendedName>
        <fullName evidence="3">FAS1 domain-containing protein</fullName>
    </recommendedName>
</protein>
<feature type="chain" id="PRO_5046895814" description="FAS1 domain-containing protein" evidence="2">
    <location>
        <begin position="19"/>
        <end position="435"/>
    </location>
</feature>
<organism evidence="4 5">
    <name type="scientific">Polyrhizophydium stewartii</name>
    <dbReference type="NCBI Taxonomy" id="2732419"/>
    <lineage>
        <taxon>Eukaryota</taxon>
        <taxon>Fungi</taxon>
        <taxon>Fungi incertae sedis</taxon>
        <taxon>Chytridiomycota</taxon>
        <taxon>Chytridiomycota incertae sedis</taxon>
        <taxon>Chytridiomycetes</taxon>
        <taxon>Rhizophydiales</taxon>
        <taxon>Rhizophydiales incertae sedis</taxon>
        <taxon>Polyrhizophydium</taxon>
    </lineage>
</organism>
<sequence length="435" mass="45983">MLAKLLASAALLVGSVLAQNRIIDLAKADAKFSTLVSLVSKFPDLVSAVSGNGPLTLFAPTNEAFATLQTNNPDLYKNLTTNDALLKDTLLILKGVLLRHVVLSKAEYAGVPNELFFFEAGNTETLTITIVGPNPQGIGATVNSVPILGKVAASNGLIYPVQDVVPSNSLSKSVSNFFKTIPTITGANGLVSKIDFYSVLDTLQDATILIPIDPAIDQLNQFIKDNNITVTPALVSAILDQHIIQGARTPTNFGKTPRVSGFYGDEVKYVDLGMNGSFVQGAGNAAPVRFAFTPAALFKLVIAYPLNGVLLPDLSKVTRGEGKDGINLPTFHPRSLPPPPQTTDKPYPTYKPYPTQPPATDCSFPTPTPKHDYPYPNDYPHETPAATPTPTETPYPTSGSYSTGEDKPVYNGASGMVSVGAAFAAAVAAVQVLAL</sequence>